<protein>
    <submittedName>
        <fullName evidence="1">5-methylcytosine-specific restriction endonuclease McrA</fullName>
    </submittedName>
</protein>
<gene>
    <name evidence="1" type="ORF">FHX59_002951</name>
</gene>
<organism evidence="1 2">
    <name type="scientific">Paraburkholderia silvatlantica</name>
    <dbReference type="NCBI Taxonomy" id="321895"/>
    <lineage>
        <taxon>Bacteria</taxon>
        <taxon>Pseudomonadati</taxon>
        <taxon>Pseudomonadota</taxon>
        <taxon>Betaproteobacteria</taxon>
        <taxon>Burkholderiales</taxon>
        <taxon>Burkholderiaceae</taxon>
        <taxon>Paraburkholderia</taxon>
    </lineage>
</organism>
<dbReference type="GO" id="GO:0004519">
    <property type="term" value="F:endonuclease activity"/>
    <property type="evidence" value="ECO:0007669"/>
    <property type="project" value="UniProtKB-KW"/>
</dbReference>
<keyword evidence="2" id="KW-1185">Reference proteome</keyword>
<sequence length="253" mass="30283">MAIIKTILSLFKKHEPKHAALNDDDPDDLTAEQHDELVNIGELYEQTKHDAREYQPELIPIRKEYSRQSTYQISFHFIPPQQNYKNVRSWIEFNHANDSRPWQRWQDLRVECFKACNHVCQSCKQIFTDKTLELHELWSFDEQDAEQKLVSLIPLCSDCHAIAHISRHKRDTGKTSELLEKYCTYNDVSEDQAWDDYKFAEQERERRSRVKYKLNLSLLRKYGFEIDDLFDCHGVTFNQYIDEFFKKSKDAHE</sequence>
<name>A0ABR6FPJ0_9BURK</name>
<dbReference type="EMBL" id="JACHVZ010000007">
    <property type="protein sequence ID" value="MBB2928529.1"/>
    <property type="molecule type" value="Genomic_DNA"/>
</dbReference>
<comment type="caution">
    <text evidence="1">The sequence shown here is derived from an EMBL/GenBank/DDBJ whole genome shotgun (WGS) entry which is preliminary data.</text>
</comment>
<dbReference type="Proteomes" id="UP000533533">
    <property type="component" value="Unassembled WGS sequence"/>
</dbReference>
<evidence type="ECO:0000313" key="2">
    <source>
        <dbReference type="Proteomes" id="UP000533533"/>
    </source>
</evidence>
<reference evidence="1 2" key="1">
    <citation type="submission" date="2020-08" db="EMBL/GenBank/DDBJ databases">
        <title>Genomic Encyclopedia of Type Strains, Phase IV (KMG-V): Genome sequencing to study the core and pangenomes of soil and plant-associated prokaryotes.</title>
        <authorList>
            <person name="Whitman W."/>
        </authorList>
    </citation>
    <scope>NUCLEOTIDE SEQUENCE [LARGE SCALE GENOMIC DNA]</scope>
    <source>
        <strain evidence="1 2">SRMrh-85</strain>
    </source>
</reference>
<keyword evidence="1" id="KW-0540">Nuclease</keyword>
<keyword evidence="1" id="KW-0255">Endonuclease</keyword>
<proteinExistence type="predicted"/>
<keyword evidence="1" id="KW-0378">Hydrolase</keyword>
<accession>A0ABR6FPJ0</accession>
<evidence type="ECO:0000313" key="1">
    <source>
        <dbReference type="EMBL" id="MBB2928529.1"/>
    </source>
</evidence>
<dbReference type="RefSeq" id="WP_110387632.1">
    <property type="nucleotide sequence ID" value="NZ_JACHVZ010000007.1"/>
</dbReference>